<dbReference type="AlphaFoldDB" id="A0AAN9J998"/>
<dbReference type="Proteomes" id="UP001359559">
    <property type="component" value="Unassembled WGS sequence"/>
</dbReference>
<accession>A0AAN9J998</accession>
<organism evidence="2 3">
    <name type="scientific">Clitoria ternatea</name>
    <name type="common">Butterfly pea</name>
    <dbReference type="NCBI Taxonomy" id="43366"/>
    <lineage>
        <taxon>Eukaryota</taxon>
        <taxon>Viridiplantae</taxon>
        <taxon>Streptophyta</taxon>
        <taxon>Embryophyta</taxon>
        <taxon>Tracheophyta</taxon>
        <taxon>Spermatophyta</taxon>
        <taxon>Magnoliopsida</taxon>
        <taxon>eudicotyledons</taxon>
        <taxon>Gunneridae</taxon>
        <taxon>Pentapetalae</taxon>
        <taxon>rosids</taxon>
        <taxon>fabids</taxon>
        <taxon>Fabales</taxon>
        <taxon>Fabaceae</taxon>
        <taxon>Papilionoideae</taxon>
        <taxon>50 kb inversion clade</taxon>
        <taxon>NPAAA clade</taxon>
        <taxon>indigoferoid/millettioid clade</taxon>
        <taxon>Phaseoleae</taxon>
        <taxon>Clitoria</taxon>
    </lineage>
</organism>
<name>A0AAN9J998_CLITE</name>
<evidence type="ECO:0000313" key="3">
    <source>
        <dbReference type="Proteomes" id="UP001359559"/>
    </source>
</evidence>
<gene>
    <name evidence="2" type="ORF">RJT34_16924</name>
</gene>
<feature type="region of interest" description="Disordered" evidence="1">
    <location>
        <begin position="89"/>
        <end position="110"/>
    </location>
</feature>
<evidence type="ECO:0000313" key="2">
    <source>
        <dbReference type="EMBL" id="KAK7294041.1"/>
    </source>
</evidence>
<proteinExistence type="predicted"/>
<comment type="caution">
    <text evidence="2">The sequence shown here is derived from an EMBL/GenBank/DDBJ whole genome shotgun (WGS) entry which is preliminary data.</text>
</comment>
<reference evidence="2 3" key="1">
    <citation type="submission" date="2024-01" db="EMBL/GenBank/DDBJ databases">
        <title>The genomes of 5 underutilized Papilionoideae crops provide insights into root nodulation and disease resistance.</title>
        <authorList>
            <person name="Yuan L."/>
        </authorList>
    </citation>
    <scope>NUCLEOTIDE SEQUENCE [LARGE SCALE GENOMIC DNA]</scope>
    <source>
        <strain evidence="2">LY-2023</strain>
        <tissue evidence="2">Leaf</tissue>
    </source>
</reference>
<feature type="compositionally biased region" description="Polar residues" evidence="1">
    <location>
        <begin position="21"/>
        <end position="41"/>
    </location>
</feature>
<sequence>MWNVKRPQQVRGMGFRVCPSQVLQTPSNQSRDSTSSFSSNGRVKELEDKVKHLEAQLEVRNERMKYVEERMKFFEDQMAYVVQKFGGHADFPFQHDNQCRDRDRDGMADP</sequence>
<evidence type="ECO:0000256" key="1">
    <source>
        <dbReference type="SAM" id="MobiDB-lite"/>
    </source>
</evidence>
<dbReference type="EMBL" id="JAYKXN010000004">
    <property type="protein sequence ID" value="KAK7294041.1"/>
    <property type="molecule type" value="Genomic_DNA"/>
</dbReference>
<protein>
    <submittedName>
        <fullName evidence="2">Uncharacterized protein</fullName>
    </submittedName>
</protein>
<keyword evidence="3" id="KW-1185">Reference proteome</keyword>
<feature type="region of interest" description="Disordered" evidence="1">
    <location>
        <begin position="15"/>
        <end position="45"/>
    </location>
</feature>
<feature type="compositionally biased region" description="Basic and acidic residues" evidence="1">
    <location>
        <begin position="97"/>
        <end position="110"/>
    </location>
</feature>